<comment type="caution">
    <text evidence="2">The sequence shown here is derived from an EMBL/GenBank/DDBJ whole genome shotgun (WGS) entry which is preliminary data.</text>
</comment>
<reference evidence="2" key="2">
    <citation type="submission" date="2023-06" db="EMBL/GenBank/DDBJ databases">
        <authorList>
            <consortium name="Lawrence Berkeley National Laboratory"/>
            <person name="Haridas S."/>
            <person name="Hensen N."/>
            <person name="Bonometti L."/>
            <person name="Westerberg I."/>
            <person name="Brannstrom I.O."/>
            <person name="Guillou S."/>
            <person name="Cros-Aarteil S."/>
            <person name="Calhoun S."/>
            <person name="Kuo A."/>
            <person name="Mondo S."/>
            <person name="Pangilinan J."/>
            <person name="Riley R."/>
            <person name="Labutti K."/>
            <person name="Andreopoulos B."/>
            <person name="Lipzen A."/>
            <person name="Chen C."/>
            <person name="Yanf M."/>
            <person name="Daum C."/>
            <person name="Ng V."/>
            <person name="Clum A."/>
            <person name="Steindorff A."/>
            <person name="Ohm R."/>
            <person name="Martin F."/>
            <person name="Silar P."/>
            <person name="Natvig D."/>
            <person name="Lalanne C."/>
            <person name="Gautier V."/>
            <person name="Ament-Velasquez S.L."/>
            <person name="Kruys A."/>
            <person name="Hutchinson M.I."/>
            <person name="Powell A.J."/>
            <person name="Barry K."/>
            <person name="Miller A.N."/>
            <person name="Grigoriev I.V."/>
            <person name="Debuchy R."/>
            <person name="Gladieux P."/>
            <person name="Thoren M.H."/>
            <person name="Johannesson H."/>
        </authorList>
    </citation>
    <scope>NUCLEOTIDE SEQUENCE</scope>
    <source>
        <strain evidence="2">CBS 314.62</strain>
    </source>
</reference>
<name>A0AAE0X6C6_9PEZI</name>
<sequence length="179" mass="20700">MRKRQAQKTPSPPPFDYNNPNSSLFQTPLTLRQINKVADKLTEVLKEDEAFDDDFGYDLTRFIRGSLVLAAELVQTNRELGRTKMAEAIAKQRRAMKEVTLNSGGVLTVEEGRQMVVQREEDSLAKARRMVEVAEQRYKTRVKDTYFDAAKEARKWRIEGKLQPCEIYEFGKVVPDQRE</sequence>
<dbReference type="Proteomes" id="UP001270362">
    <property type="component" value="Unassembled WGS sequence"/>
</dbReference>
<proteinExistence type="predicted"/>
<protein>
    <submittedName>
        <fullName evidence="2">Uncharacterized protein</fullName>
    </submittedName>
</protein>
<evidence type="ECO:0000313" key="2">
    <source>
        <dbReference type="EMBL" id="KAK3686099.1"/>
    </source>
</evidence>
<accession>A0AAE0X6C6</accession>
<reference evidence="2" key="1">
    <citation type="journal article" date="2023" name="Mol. Phylogenet. Evol.">
        <title>Genome-scale phylogeny and comparative genomics of the fungal order Sordariales.</title>
        <authorList>
            <person name="Hensen N."/>
            <person name="Bonometti L."/>
            <person name="Westerberg I."/>
            <person name="Brannstrom I.O."/>
            <person name="Guillou S."/>
            <person name="Cros-Aarteil S."/>
            <person name="Calhoun S."/>
            <person name="Haridas S."/>
            <person name="Kuo A."/>
            <person name="Mondo S."/>
            <person name="Pangilinan J."/>
            <person name="Riley R."/>
            <person name="LaButti K."/>
            <person name="Andreopoulos B."/>
            <person name="Lipzen A."/>
            <person name="Chen C."/>
            <person name="Yan M."/>
            <person name="Daum C."/>
            <person name="Ng V."/>
            <person name="Clum A."/>
            <person name="Steindorff A."/>
            <person name="Ohm R.A."/>
            <person name="Martin F."/>
            <person name="Silar P."/>
            <person name="Natvig D.O."/>
            <person name="Lalanne C."/>
            <person name="Gautier V."/>
            <person name="Ament-Velasquez S.L."/>
            <person name="Kruys A."/>
            <person name="Hutchinson M.I."/>
            <person name="Powell A.J."/>
            <person name="Barry K."/>
            <person name="Miller A.N."/>
            <person name="Grigoriev I.V."/>
            <person name="Debuchy R."/>
            <person name="Gladieux P."/>
            <person name="Hiltunen Thoren M."/>
            <person name="Johannesson H."/>
        </authorList>
    </citation>
    <scope>NUCLEOTIDE SEQUENCE</scope>
    <source>
        <strain evidence="2">CBS 314.62</strain>
    </source>
</reference>
<dbReference type="EMBL" id="JAULSO010000003">
    <property type="protein sequence ID" value="KAK3686099.1"/>
    <property type="molecule type" value="Genomic_DNA"/>
</dbReference>
<dbReference type="AlphaFoldDB" id="A0AAE0X6C6"/>
<evidence type="ECO:0000313" key="3">
    <source>
        <dbReference type="Proteomes" id="UP001270362"/>
    </source>
</evidence>
<organism evidence="2 3">
    <name type="scientific">Podospora appendiculata</name>
    <dbReference type="NCBI Taxonomy" id="314037"/>
    <lineage>
        <taxon>Eukaryota</taxon>
        <taxon>Fungi</taxon>
        <taxon>Dikarya</taxon>
        <taxon>Ascomycota</taxon>
        <taxon>Pezizomycotina</taxon>
        <taxon>Sordariomycetes</taxon>
        <taxon>Sordariomycetidae</taxon>
        <taxon>Sordariales</taxon>
        <taxon>Podosporaceae</taxon>
        <taxon>Podospora</taxon>
    </lineage>
</organism>
<gene>
    <name evidence="2" type="ORF">B0T22DRAFT_443199</name>
</gene>
<keyword evidence="3" id="KW-1185">Reference proteome</keyword>
<feature type="region of interest" description="Disordered" evidence="1">
    <location>
        <begin position="1"/>
        <end position="23"/>
    </location>
</feature>
<evidence type="ECO:0000256" key="1">
    <source>
        <dbReference type="SAM" id="MobiDB-lite"/>
    </source>
</evidence>